<feature type="region of interest" description="Disordered" evidence="1">
    <location>
        <begin position="1"/>
        <end position="53"/>
    </location>
</feature>
<organism evidence="3">
    <name type="scientific">Pectinophora gossypiella</name>
    <name type="common">Cotton pink bollworm</name>
    <name type="synonym">Depressaria gossypiella</name>
    <dbReference type="NCBI Taxonomy" id="13191"/>
    <lineage>
        <taxon>Eukaryota</taxon>
        <taxon>Metazoa</taxon>
        <taxon>Ecdysozoa</taxon>
        <taxon>Arthropoda</taxon>
        <taxon>Hexapoda</taxon>
        <taxon>Insecta</taxon>
        <taxon>Pterygota</taxon>
        <taxon>Neoptera</taxon>
        <taxon>Endopterygota</taxon>
        <taxon>Lepidoptera</taxon>
        <taxon>Glossata</taxon>
        <taxon>Ditrysia</taxon>
        <taxon>Gelechioidea</taxon>
        <taxon>Gelechiidae</taxon>
        <taxon>Apatetrinae</taxon>
        <taxon>Pectinophora</taxon>
    </lineage>
</organism>
<gene>
    <name evidence="3" type="ORF">g.8041</name>
</gene>
<dbReference type="SUPFAM" id="SSF54236">
    <property type="entry name" value="Ubiquitin-like"/>
    <property type="match status" value="1"/>
</dbReference>
<dbReference type="EMBL" id="GDQN01010497">
    <property type="protein sequence ID" value="JAT80557.1"/>
    <property type="molecule type" value="Transcribed_RNA"/>
</dbReference>
<name>A0A1E1W0N6_PECGO</name>
<protein>
    <recommendedName>
        <fullName evidence="2">FERM domain-containing protein</fullName>
    </recommendedName>
</protein>
<dbReference type="InterPro" id="IPR041390">
    <property type="entry name" value="FADK_N"/>
</dbReference>
<feature type="non-terminal residue" evidence="3">
    <location>
        <position position="138"/>
    </location>
</feature>
<evidence type="ECO:0000313" key="3">
    <source>
        <dbReference type="EMBL" id="JAT80557.1"/>
    </source>
</evidence>
<feature type="domain" description="FERM" evidence="2">
    <location>
        <begin position="54"/>
        <end position="138"/>
    </location>
</feature>
<accession>A0A1E1W0N6</accession>
<dbReference type="PROSITE" id="PS50057">
    <property type="entry name" value="FERM_3"/>
    <property type="match status" value="1"/>
</dbReference>
<evidence type="ECO:0000259" key="2">
    <source>
        <dbReference type="PROSITE" id="PS50057"/>
    </source>
</evidence>
<proteinExistence type="predicted"/>
<dbReference type="Pfam" id="PF18038">
    <property type="entry name" value="FERM_N_2"/>
    <property type="match status" value="1"/>
</dbReference>
<dbReference type="Gene3D" id="3.10.20.90">
    <property type="entry name" value="Phosphatidylinositol 3-kinase Catalytic Subunit, Chain A, domain 1"/>
    <property type="match status" value="1"/>
</dbReference>
<reference evidence="3" key="1">
    <citation type="submission" date="2015-09" db="EMBL/GenBank/DDBJ databases">
        <title>De novo assembly of Pectinophora gossypiella (Pink Bollworm) gut transcriptome.</title>
        <authorList>
            <person name="Tassone E.E."/>
        </authorList>
    </citation>
    <scope>NUCLEOTIDE SEQUENCE</scope>
</reference>
<dbReference type="AlphaFoldDB" id="A0A1E1W0N6"/>
<evidence type="ECO:0000256" key="1">
    <source>
        <dbReference type="SAM" id="MobiDB-lite"/>
    </source>
</evidence>
<dbReference type="InterPro" id="IPR029071">
    <property type="entry name" value="Ubiquitin-like_domsf"/>
</dbReference>
<dbReference type="OrthoDB" id="9976756at2759"/>
<sequence length="138" mass="15213">MLSKRVTFSLPLRRHEPEGGGRCAEGALARAMQPASPKRTPGHHHQGAAAGDQSTLKVHLPNGGFNVVRASGDEDVRSVLRCLATRLATGDRVYASCFALRARRCTPVKVRWIHQDTPVSTVLANWPASEWRLELRVR</sequence>
<dbReference type="InterPro" id="IPR000299">
    <property type="entry name" value="FERM_domain"/>
</dbReference>